<feature type="region of interest" description="Disordered" evidence="1">
    <location>
        <begin position="102"/>
        <end position="144"/>
    </location>
</feature>
<dbReference type="RefSeq" id="WP_272143264.1">
    <property type="nucleotide sequence ID" value="NZ_JAQNDM010000002.1"/>
</dbReference>
<evidence type="ECO:0000256" key="1">
    <source>
        <dbReference type="SAM" id="MobiDB-lite"/>
    </source>
</evidence>
<feature type="compositionally biased region" description="Basic and acidic residues" evidence="1">
    <location>
        <begin position="105"/>
        <end position="115"/>
    </location>
</feature>
<comment type="caution">
    <text evidence="2">The sequence shown here is derived from an EMBL/GenBank/DDBJ whole genome shotgun (WGS) entry which is preliminary data.</text>
</comment>
<protein>
    <submittedName>
        <fullName evidence="2">Uncharacterized protein</fullName>
    </submittedName>
</protein>
<keyword evidence="3" id="KW-1185">Reference proteome</keyword>
<gene>
    <name evidence="2" type="ORF">POL68_31735</name>
</gene>
<feature type="compositionally biased region" description="Polar residues" evidence="1">
    <location>
        <begin position="118"/>
        <end position="144"/>
    </location>
</feature>
<name>A0ABT5DHD2_9BACT</name>
<dbReference type="Proteomes" id="UP001221838">
    <property type="component" value="Unassembled WGS sequence"/>
</dbReference>
<organism evidence="2 3">
    <name type="scientific">Stigmatella ashevillensis</name>
    <dbReference type="NCBI Taxonomy" id="2995309"/>
    <lineage>
        <taxon>Bacteria</taxon>
        <taxon>Pseudomonadati</taxon>
        <taxon>Myxococcota</taxon>
        <taxon>Myxococcia</taxon>
        <taxon>Myxococcales</taxon>
        <taxon>Cystobacterineae</taxon>
        <taxon>Archangiaceae</taxon>
        <taxon>Stigmatella</taxon>
    </lineage>
</organism>
<evidence type="ECO:0000313" key="2">
    <source>
        <dbReference type="EMBL" id="MDC0713077.1"/>
    </source>
</evidence>
<proteinExistence type="predicted"/>
<reference evidence="2 3" key="1">
    <citation type="submission" date="2022-11" db="EMBL/GenBank/DDBJ databases">
        <title>Minimal conservation of predation-associated metabolite biosynthetic gene clusters underscores biosynthetic potential of Myxococcota including descriptions for ten novel species: Archangium lansinium sp. nov., Myxococcus landrumus sp. nov., Nannocystis bai.</title>
        <authorList>
            <person name="Ahearne A."/>
            <person name="Stevens C."/>
            <person name="Dowd S."/>
        </authorList>
    </citation>
    <scope>NUCLEOTIDE SEQUENCE [LARGE SCALE GENOMIC DNA]</scope>
    <source>
        <strain evidence="2 3">NCWAL01</strain>
    </source>
</reference>
<sequence>MSNDANSTPDGKKLRRPVEVVRAELLADKDVKEQARLLQLPVEAYVEKILDYALHPQKPPQIQIVPDEALKAQDPSIPTVAEIQTHLEKVISGEIVISPAQMRDGFSDDRTRERYQSALGTANDQQGTPVDPSTAQKKPPSSQS</sequence>
<evidence type="ECO:0000313" key="3">
    <source>
        <dbReference type="Proteomes" id="UP001221838"/>
    </source>
</evidence>
<accession>A0ABT5DHD2</accession>
<dbReference type="EMBL" id="JAQNDM010000002">
    <property type="protein sequence ID" value="MDC0713077.1"/>
    <property type="molecule type" value="Genomic_DNA"/>
</dbReference>